<dbReference type="Pfam" id="PF13508">
    <property type="entry name" value="Acetyltransf_7"/>
    <property type="match status" value="1"/>
</dbReference>
<evidence type="ECO:0000256" key="1">
    <source>
        <dbReference type="ARBA" id="ARBA00022491"/>
    </source>
</evidence>
<protein>
    <submittedName>
        <fullName evidence="7">GNAT family N-acetyltransferase</fullName>
    </submittedName>
</protein>
<proteinExistence type="predicted"/>
<dbReference type="SUPFAM" id="SSF55729">
    <property type="entry name" value="Acyl-CoA N-acyltransferases (Nat)"/>
    <property type="match status" value="1"/>
</dbReference>
<dbReference type="InterPro" id="IPR000182">
    <property type="entry name" value="GNAT_dom"/>
</dbReference>
<evidence type="ECO:0000313" key="8">
    <source>
        <dbReference type="Proteomes" id="UP001059380"/>
    </source>
</evidence>
<dbReference type="PANTHER" id="PTHR36449:SF1">
    <property type="entry name" value="ACETYLTRANSFERASE"/>
    <property type="match status" value="1"/>
</dbReference>
<comment type="catalytic activity">
    <reaction evidence="5">
        <text>glycyl-tRNA(Gly) + acetyl-CoA = N-acetylglycyl-tRNA(Gly) + CoA + H(+)</text>
        <dbReference type="Rhea" id="RHEA:81867"/>
        <dbReference type="Rhea" id="RHEA-COMP:9683"/>
        <dbReference type="Rhea" id="RHEA-COMP:19766"/>
        <dbReference type="ChEBI" id="CHEBI:15378"/>
        <dbReference type="ChEBI" id="CHEBI:57287"/>
        <dbReference type="ChEBI" id="CHEBI:57288"/>
        <dbReference type="ChEBI" id="CHEBI:78522"/>
        <dbReference type="ChEBI" id="CHEBI:232036"/>
    </reaction>
</comment>
<keyword evidence="1" id="KW-0678">Repressor</keyword>
<evidence type="ECO:0000256" key="3">
    <source>
        <dbReference type="ARBA" id="ARBA00022679"/>
    </source>
</evidence>
<keyword evidence="2" id="KW-1277">Toxin-antitoxin system</keyword>
<evidence type="ECO:0000259" key="6">
    <source>
        <dbReference type="Pfam" id="PF13508"/>
    </source>
</evidence>
<keyword evidence="4" id="KW-0012">Acyltransferase</keyword>
<dbReference type="AlphaFoldDB" id="A0A9J7BVZ2"/>
<evidence type="ECO:0000256" key="5">
    <source>
        <dbReference type="ARBA" id="ARBA00049880"/>
    </source>
</evidence>
<dbReference type="GO" id="GO:0016747">
    <property type="term" value="F:acyltransferase activity, transferring groups other than amino-acyl groups"/>
    <property type="evidence" value="ECO:0007669"/>
    <property type="project" value="InterPro"/>
</dbReference>
<dbReference type="PANTHER" id="PTHR36449">
    <property type="entry name" value="ACETYLTRANSFERASE-RELATED"/>
    <property type="match status" value="1"/>
</dbReference>
<feature type="domain" description="N-acetyltransferase" evidence="6">
    <location>
        <begin position="17"/>
        <end position="112"/>
    </location>
</feature>
<accession>A0A9J7BVZ2</accession>
<gene>
    <name evidence="7" type="ORF">MOP44_18425</name>
</gene>
<keyword evidence="3" id="KW-0808">Transferase</keyword>
<name>A0A9J7BVZ2_9BACT</name>
<dbReference type="EMBL" id="CP093313">
    <property type="protein sequence ID" value="UWZ87043.1"/>
    <property type="molecule type" value="Genomic_DNA"/>
</dbReference>
<evidence type="ECO:0000313" key="7">
    <source>
        <dbReference type="EMBL" id="UWZ87043.1"/>
    </source>
</evidence>
<keyword evidence="8" id="KW-1185">Reference proteome</keyword>
<reference evidence="7" key="1">
    <citation type="submission" date="2021-04" db="EMBL/GenBank/DDBJ databases">
        <title>Phylogenetic analysis of Acidobacteriaceae.</title>
        <authorList>
            <person name="Qiu L."/>
            <person name="Zhang Q."/>
        </authorList>
    </citation>
    <scope>NUCLEOTIDE SEQUENCE</scope>
    <source>
        <strain evidence="7">DSM 25168</strain>
    </source>
</reference>
<evidence type="ECO:0000256" key="2">
    <source>
        <dbReference type="ARBA" id="ARBA00022649"/>
    </source>
</evidence>
<dbReference type="InterPro" id="IPR016181">
    <property type="entry name" value="Acyl_CoA_acyltransferase"/>
</dbReference>
<evidence type="ECO:0000256" key="4">
    <source>
        <dbReference type="ARBA" id="ARBA00023315"/>
    </source>
</evidence>
<dbReference type="Gene3D" id="3.40.630.30">
    <property type="match status" value="1"/>
</dbReference>
<dbReference type="KEGG" id="orp:MOP44_18425"/>
<sequence>MARRAAAVYVLLSEDGARIAGFYTLSADNIDAADLPEKLVKQLNLPRYPYIGATLLGRLARDLAYRGQGVGELLLVDALHRALQISQDVASAAVVVDAKDDNAHQFYSSFGFLRFPDSHRRLFLPMATIE</sequence>
<organism evidence="7 8">
    <name type="scientific">Occallatibacter riparius</name>
    <dbReference type="NCBI Taxonomy" id="1002689"/>
    <lineage>
        <taxon>Bacteria</taxon>
        <taxon>Pseudomonadati</taxon>
        <taxon>Acidobacteriota</taxon>
        <taxon>Terriglobia</taxon>
        <taxon>Terriglobales</taxon>
        <taxon>Acidobacteriaceae</taxon>
        <taxon>Occallatibacter</taxon>
    </lineage>
</organism>
<dbReference type="Proteomes" id="UP001059380">
    <property type="component" value="Chromosome"/>
</dbReference>